<name>A0A6C0FVI7_9BACL</name>
<comment type="subcellular location">
    <subcellularLocation>
        <location evidence="1">Membrane</location>
        <topology evidence="1">Multi-pass membrane protein</topology>
    </subcellularLocation>
</comment>
<dbReference type="PANTHER" id="PTHR34975">
    <property type="entry name" value="SPORE GERMINATION PROTEIN A2"/>
    <property type="match status" value="1"/>
</dbReference>
<keyword evidence="6 8" id="KW-1133">Transmembrane helix</keyword>
<feature type="transmembrane region" description="Helical" evidence="8">
    <location>
        <begin position="12"/>
        <end position="33"/>
    </location>
</feature>
<dbReference type="GO" id="GO:0016020">
    <property type="term" value="C:membrane"/>
    <property type="evidence" value="ECO:0007669"/>
    <property type="project" value="UniProtKB-SubCell"/>
</dbReference>
<dbReference type="RefSeq" id="WP_162357597.1">
    <property type="nucleotide sequence ID" value="NZ_CP048209.1"/>
</dbReference>
<sequence length="366" mass="41128">MESTMLSMRQFHILIVCATLSTAFFLLPSTLIANAHQHAWLVPLWTGAVGIACTLPWIFLSSRYPRLDVVQIAQRLLGEFLGKLVSLIIIFHMLLTCAWVLNNLDDFMTSTLLQNTNEWVFDAAFITIAAYGSIRGIAAISRTAEFFFPLMLIGFTLFFILAIKTWDWSSFNPVGAFDWEGIFPKSAFMIAFPYLDGFTLLMIFPYVKEKPGRNYIKAASLGALLLSLITFIVAGVLGISRASHVIFPLFVVAQELEVSPFVEHLEATISNLWLILVYIKLTLSFYCATVALEHTFAVRSRGLIAFPLAIMCIGFAQSMHDNIIADLEWIGRYLLQYFALDTILLPILLILVYLIKRWTAGRATAS</sequence>
<accession>A0A6C0FVI7</accession>
<evidence type="ECO:0000256" key="3">
    <source>
        <dbReference type="ARBA" id="ARBA00022448"/>
    </source>
</evidence>
<dbReference type="Gene3D" id="1.20.1740.10">
    <property type="entry name" value="Amino acid/polyamine transporter I"/>
    <property type="match status" value="1"/>
</dbReference>
<gene>
    <name evidence="9" type="ORF">GXP70_15135</name>
</gene>
<evidence type="ECO:0000256" key="2">
    <source>
        <dbReference type="ARBA" id="ARBA00007998"/>
    </source>
</evidence>
<evidence type="ECO:0000256" key="1">
    <source>
        <dbReference type="ARBA" id="ARBA00004141"/>
    </source>
</evidence>
<feature type="transmembrane region" description="Helical" evidence="8">
    <location>
        <begin position="219"/>
        <end position="252"/>
    </location>
</feature>
<feature type="transmembrane region" description="Helical" evidence="8">
    <location>
        <begin position="39"/>
        <end position="60"/>
    </location>
</feature>
<proteinExistence type="inferred from homology"/>
<dbReference type="Pfam" id="PF03845">
    <property type="entry name" value="Spore_permease"/>
    <property type="match status" value="1"/>
</dbReference>
<evidence type="ECO:0000256" key="4">
    <source>
        <dbReference type="ARBA" id="ARBA00022544"/>
    </source>
</evidence>
<keyword evidence="5 8" id="KW-0812">Transmembrane</keyword>
<dbReference type="KEGG" id="plyc:GXP70_15135"/>
<comment type="similarity">
    <text evidence="2">Belongs to the amino acid-polyamine-organocation (APC) superfamily. Spore germination protein (SGP) (TC 2.A.3.9) family.</text>
</comment>
<dbReference type="PANTHER" id="PTHR34975:SF2">
    <property type="entry name" value="SPORE GERMINATION PROTEIN A2"/>
    <property type="match status" value="1"/>
</dbReference>
<keyword evidence="3" id="KW-0813">Transport</keyword>
<evidence type="ECO:0000256" key="8">
    <source>
        <dbReference type="SAM" id="Phobius"/>
    </source>
</evidence>
<evidence type="ECO:0000313" key="9">
    <source>
        <dbReference type="EMBL" id="QHT61158.1"/>
    </source>
</evidence>
<protein>
    <submittedName>
        <fullName evidence="9">Endospore germination permease</fullName>
    </submittedName>
</protein>
<feature type="transmembrane region" description="Helical" evidence="8">
    <location>
        <begin position="186"/>
        <end position="207"/>
    </location>
</feature>
<dbReference type="GO" id="GO:0009847">
    <property type="term" value="P:spore germination"/>
    <property type="evidence" value="ECO:0007669"/>
    <property type="project" value="InterPro"/>
</dbReference>
<keyword evidence="7 8" id="KW-0472">Membrane</keyword>
<keyword evidence="10" id="KW-1185">Reference proteome</keyword>
<evidence type="ECO:0000313" key="10">
    <source>
        <dbReference type="Proteomes" id="UP000476064"/>
    </source>
</evidence>
<dbReference type="Proteomes" id="UP000476064">
    <property type="component" value="Chromosome"/>
</dbReference>
<feature type="transmembrane region" description="Helical" evidence="8">
    <location>
        <begin position="80"/>
        <end position="101"/>
    </location>
</feature>
<dbReference type="InterPro" id="IPR004761">
    <property type="entry name" value="Spore_GerAB"/>
</dbReference>
<dbReference type="AlphaFoldDB" id="A0A6C0FVI7"/>
<dbReference type="NCBIfam" id="TIGR00912">
    <property type="entry name" value="2A0309"/>
    <property type="match status" value="1"/>
</dbReference>
<feature type="transmembrane region" description="Helical" evidence="8">
    <location>
        <begin position="334"/>
        <end position="355"/>
    </location>
</feature>
<keyword evidence="4" id="KW-0309">Germination</keyword>
<evidence type="ECO:0000256" key="7">
    <source>
        <dbReference type="ARBA" id="ARBA00023136"/>
    </source>
</evidence>
<organism evidence="9 10">
    <name type="scientific">Paenibacillus lycopersici</name>
    <dbReference type="NCBI Taxonomy" id="2704462"/>
    <lineage>
        <taxon>Bacteria</taxon>
        <taxon>Bacillati</taxon>
        <taxon>Bacillota</taxon>
        <taxon>Bacilli</taxon>
        <taxon>Bacillales</taxon>
        <taxon>Paenibacillaceae</taxon>
        <taxon>Paenibacillus</taxon>
    </lineage>
</organism>
<feature type="transmembrane region" description="Helical" evidence="8">
    <location>
        <begin position="147"/>
        <end position="166"/>
    </location>
</feature>
<feature type="transmembrane region" description="Helical" evidence="8">
    <location>
        <begin position="303"/>
        <end position="319"/>
    </location>
</feature>
<evidence type="ECO:0000256" key="6">
    <source>
        <dbReference type="ARBA" id="ARBA00022989"/>
    </source>
</evidence>
<reference evidence="9 10" key="1">
    <citation type="submission" date="2020-01" db="EMBL/GenBank/DDBJ databases">
        <title>Paenibacillus sp. nov., isolated from tomato rhizosphere.</title>
        <authorList>
            <person name="Weon H.-Y."/>
            <person name="Lee S.A."/>
        </authorList>
    </citation>
    <scope>NUCLEOTIDE SEQUENCE [LARGE SCALE GENOMIC DNA]</scope>
    <source>
        <strain evidence="9 10">12200R-189</strain>
    </source>
</reference>
<feature type="transmembrane region" description="Helical" evidence="8">
    <location>
        <begin position="121"/>
        <end position="140"/>
    </location>
</feature>
<evidence type="ECO:0000256" key="5">
    <source>
        <dbReference type="ARBA" id="ARBA00022692"/>
    </source>
</evidence>
<dbReference type="EMBL" id="CP048209">
    <property type="protein sequence ID" value="QHT61158.1"/>
    <property type="molecule type" value="Genomic_DNA"/>
</dbReference>
<feature type="transmembrane region" description="Helical" evidence="8">
    <location>
        <begin position="272"/>
        <end position="291"/>
    </location>
</feature>